<keyword evidence="3" id="KW-1185">Reference proteome</keyword>
<keyword evidence="1" id="KW-0812">Transmembrane</keyword>
<dbReference type="EMBL" id="PYDT01000008">
    <property type="protein sequence ID" value="THU53142.1"/>
    <property type="molecule type" value="Genomic_DNA"/>
</dbReference>
<accession>A0A4S8IYS6</accession>
<reference evidence="2 3" key="1">
    <citation type="journal article" date="2019" name="Nat. Plants">
        <title>Genome sequencing of Musa balbisiana reveals subgenome evolution and function divergence in polyploid bananas.</title>
        <authorList>
            <person name="Yao X."/>
        </authorList>
    </citation>
    <scope>NUCLEOTIDE SEQUENCE [LARGE SCALE GENOMIC DNA]</scope>
    <source>
        <strain evidence="3">cv. DH-PKW</strain>
        <tissue evidence="2">Leaves</tissue>
    </source>
</reference>
<evidence type="ECO:0000256" key="1">
    <source>
        <dbReference type="SAM" id="Phobius"/>
    </source>
</evidence>
<dbReference type="AlphaFoldDB" id="A0A4S8IYS6"/>
<keyword evidence="1" id="KW-1133">Transmembrane helix</keyword>
<keyword evidence="1" id="KW-0472">Membrane</keyword>
<evidence type="ECO:0000313" key="2">
    <source>
        <dbReference type="EMBL" id="THU53142.1"/>
    </source>
</evidence>
<gene>
    <name evidence="2" type="ORF">C4D60_Mb10t11290</name>
</gene>
<protein>
    <submittedName>
        <fullName evidence="2">Uncharacterized protein</fullName>
    </submittedName>
</protein>
<organism evidence="2 3">
    <name type="scientific">Musa balbisiana</name>
    <name type="common">Banana</name>
    <dbReference type="NCBI Taxonomy" id="52838"/>
    <lineage>
        <taxon>Eukaryota</taxon>
        <taxon>Viridiplantae</taxon>
        <taxon>Streptophyta</taxon>
        <taxon>Embryophyta</taxon>
        <taxon>Tracheophyta</taxon>
        <taxon>Spermatophyta</taxon>
        <taxon>Magnoliopsida</taxon>
        <taxon>Liliopsida</taxon>
        <taxon>Zingiberales</taxon>
        <taxon>Musaceae</taxon>
        <taxon>Musa</taxon>
    </lineage>
</organism>
<proteinExistence type="predicted"/>
<feature type="transmembrane region" description="Helical" evidence="1">
    <location>
        <begin position="20"/>
        <end position="46"/>
    </location>
</feature>
<comment type="caution">
    <text evidence="2">The sequence shown here is derived from an EMBL/GenBank/DDBJ whole genome shotgun (WGS) entry which is preliminary data.</text>
</comment>
<dbReference type="Proteomes" id="UP000317650">
    <property type="component" value="Chromosome 10"/>
</dbReference>
<sequence>MSEIDDFCKSLGGKTPIHSILLLVLPTSFVIQDSCFLGLLAEIYVLSCDM</sequence>
<evidence type="ECO:0000313" key="3">
    <source>
        <dbReference type="Proteomes" id="UP000317650"/>
    </source>
</evidence>
<name>A0A4S8IYS6_MUSBA</name>